<comment type="caution">
    <text evidence="1">The sequence shown here is derived from an EMBL/GenBank/DDBJ whole genome shotgun (WGS) entry which is preliminary data.</text>
</comment>
<dbReference type="Proteomes" id="UP000230233">
    <property type="component" value="Chromosome I"/>
</dbReference>
<organism evidence="1 2">
    <name type="scientific">Caenorhabditis nigoni</name>
    <dbReference type="NCBI Taxonomy" id="1611254"/>
    <lineage>
        <taxon>Eukaryota</taxon>
        <taxon>Metazoa</taxon>
        <taxon>Ecdysozoa</taxon>
        <taxon>Nematoda</taxon>
        <taxon>Chromadorea</taxon>
        <taxon>Rhabditida</taxon>
        <taxon>Rhabditina</taxon>
        <taxon>Rhabditomorpha</taxon>
        <taxon>Rhabditoidea</taxon>
        <taxon>Rhabditidae</taxon>
        <taxon>Peloderinae</taxon>
        <taxon>Caenorhabditis</taxon>
    </lineage>
</organism>
<keyword evidence="2" id="KW-1185">Reference proteome</keyword>
<dbReference type="AlphaFoldDB" id="A0A2G5VJL7"/>
<dbReference type="EMBL" id="PDUG01000001">
    <property type="protein sequence ID" value="PIC51806.1"/>
    <property type="molecule type" value="Genomic_DNA"/>
</dbReference>
<accession>A0A2G5VJL7</accession>
<protein>
    <submittedName>
        <fullName evidence="1">Uncharacterized protein</fullName>
    </submittedName>
</protein>
<evidence type="ECO:0000313" key="1">
    <source>
        <dbReference type="EMBL" id="PIC51806.1"/>
    </source>
</evidence>
<name>A0A2G5VJL7_9PELO</name>
<sequence length="78" mass="9394">MELISNVDMEKVEKCTQLLIEFGGCIYCDQWLLTEREVFEHWIPEEHFSKIRQQHPVSQERTNIFMRCVEMCQKEKSG</sequence>
<proteinExistence type="predicted"/>
<gene>
    <name evidence="1" type="primary">Cnig_chr_I.g217</name>
    <name evidence="1" type="ORF">B9Z55_000217</name>
</gene>
<reference evidence="2" key="1">
    <citation type="submission" date="2017-10" db="EMBL/GenBank/DDBJ databases">
        <title>Rapid genome shrinkage in a self-fertile nematode reveals novel sperm competition proteins.</title>
        <authorList>
            <person name="Yin D."/>
            <person name="Schwarz E.M."/>
            <person name="Thomas C.G."/>
            <person name="Felde R.L."/>
            <person name="Korf I.F."/>
            <person name="Cutter A.D."/>
            <person name="Schartner C.M."/>
            <person name="Ralston E.J."/>
            <person name="Meyer B.J."/>
            <person name="Haag E.S."/>
        </authorList>
    </citation>
    <scope>NUCLEOTIDE SEQUENCE [LARGE SCALE GENOMIC DNA]</scope>
    <source>
        <strain evidence="2">JU1422</strain>
    </source>
</reference>
<evidence type="ECO:0000313" key="2">
    <source>
        <dbReference type="Proteomes" id="UP000230233"/>
    </source>
</evidence>